<dbReference type="AlphaFoldDB" id="A0A5B7X543"/>
<dbReference type="Proteomes" id="UP000309016">
    <property type="component" value="Chromosome"/>
</dbReference>
<accession>A0A5B7X543</accession>
<reference evidence="1 2" key="1">
    <citation type="submission" date="2019-06" db="EMBL/GenBank/DDBJ databases">
        <title>Complete genome sequence of Antarcticibacterium flavum KCTC 52984T from an Antarctic marine sediment.</title>
        <authorList>
            <person name="Lee Y.M."/>
            <person name="Shin S.C."/>
        </authorList>
    </citation>
    <scope>NUCLEOTIDE SEQUENCE [LARGE SCALE GENOMIC DNA]</scope>
    <source>
        <strain evidence="1 2">KCTC 52984</strain>
    </source>
</reference>
<name>A0A5B7X543_9FLAO</name>
<dbReference type="KEGG" id="afla:FHG64_14460"/>
<dbReference type="InterPro" id="IPR054207">
    <property type="entry name" value="DUF6913"/>
</dbReference>
<dbReference type="RefSeq" id="WP_139067077.1">
    <property type="nucleotide sequence ID" value="NZ_CP040812.1"/>
</dbReference>
<dbReference type="EMBL" id="CP040812">
    <property type="protein sequence ID" value="QCY70507.1"/>
    <property type="molecule type" value="Genomic_DNA"/>
</dbReference>
<keyword evidence="2" id="KW-1185">Reference proteome</keyword>
<evidence type="ECO:0000313" key="1">
    <source>
        <dbReference type="EMBL" id="QCY70507.1"/>
    </source>
</evidence>
<sequence>MFINPLKRAAAKKRILQLLDSREEGNFKGDVNSIGVIIDDKNLNALEELRTLKKSLGIPDDKFTVVIFSAKRKTGKDFDMLDYCLNDIDLKAGIKKPELEKFAVGGVDLLITFAAESNTPVHLLTAYCHAGFKVGRYRQNIPLYDLVIGTEEPSIFKEELLKYLKRIKRT</sequence>
<proteinExistence type="predicted"/>
<dbReference type="OrthoDB" id="1442200at2"/>
<dbReference type="Pfam" id="PF21857">
    <property type="entry name" value="DUF6913"/>
    <property type="match status" value="1"/>
</dbReference>
<gene>
    <name evidence="1" type="ORF">FHG64_14460</name>
</gene>
<organism evidence="1 2">
    <name type="scientific">Antarcticibacterium flavum</name>
    <dbReference type="NCBI Taxonomy" id="2058175"/>
    <lineage>
        <taxon>Bacteria</taxon>
        <taxon>Pseudomonadati</taxon>
        <taxon>Bacteroidota</taxon>
        <taxon>Flavobacteriia</taxon>
        <taxon>Flavobacteriales</taxon>
        <taxon>Flavobacteriaceae</taxon>
        <taxon>Antarcticibacterium</taxon>
    </lineage>
</organism>
<evidence type="ECO:0000313" key="2">
    <source>
        <dbReference type="Proteomes" id="UP000309016"/>
    </source>
</evidence>
<protein>
    <submittedName>
        <fullName evidence="1">Uncharacterized protein</fullName>
    </submittedName>
</protein>